<keyword evidence="1 3" id="KW-0547">Nucleotide-binding</keyword>
<evidence type="ECO:0000259" key="6">
    <source>
        <dbReference type="PROSITE" id="PS50011"/>
    </source>
</evidence>
<keyword evidence="7" id="KW-0808">Transferase</keyword>
<keyword evidence="7" id="KW-0418">Kinase</keyword>
<dbReference type="Pfam" id="PF00069">
    <property type="entry name" value="Pkinase"/>
    <property type="match status" value="1"/>
</dbReference>
<dbReference type="InterPro" id="IPR017441">
    <property type="entry name" value="Protein_kinase_ATP_BS"/>
</dbReference>
<evidence type="ECO:0000256" key="2">
    <source>
        <dbReference type="ARBA" id="ARBA00022840"/>
    </source>
</evidence>
<evidence type="ECO:0000313" key="7">
    <source>
        <dbReference type="EMBL" id="KAJ7189907.1"/>
    </source>
</evidence>
<dbReference type="Gene3D" id="1.10.510.10">
    <property type="entry name" value="Transferase(Phosphotransferase) domain 1"/>
    <property type="match status" value="1"/>
</dbReference>
<dbReference type="SMART" id="SM00220">
    <property type="entry name" value="S_TKc"/>
    <property type="match status" value="1"/>
</dbReference>
<evidence type="ECO:0000256" key="4">
    <source>
        <dbReference type="RuleBase" id="RU000304"/>
    </source>
</evidence>
<dbReference type="FunFam" id="1.10.510.10:FF:000571">
    <property type="entry name" value="Maternal embryonic leucine zipper kinase"/>
    <property type="match status" value="1"/>
</dbReference>
<dbReference type="PROSITE" id="PS50011">
    <property type="entry name" value="PROTEIN_KINASE_DOM"/>
    <property type="match status" value="1"/>
</dbReference>
<name>A0AAD6XZI0_9AGAR</name>
<protein>
    <submittedName>
        <fullName evidence="7">Kinase-like domain-containing protein</fullName>
    </submittedName>
</protein>
<dbReference type="PANTHER" id="PTHR24346">
    <property type="entry name" value="MAP/MICROTUBULE AFFINITY-REGULATING KINASE"/>
    <property type="match status" value="1"/>
</dbReference>
<dbReference type="GO" id="GO:0004674">
    <property type="term" value="F:protein serine/threonine kinase activity"/>
    <property type="evidence" value="ECO:0007669"/>
    <property type="project" value="UniProtKB-KW"/>
</dbReference>
<dbReference type="SUPFAM" id="SSF56112">
    <property type="entry name" value="Protein kinase-like (PK-like)"/>
    <property type="match status" value="1"/>
</dbReference>
<accession>A0AAD6XZI0</accession>
<comment type="caution">
    <text evidence="7">The sequence shown here is derived from an EMBL/GenBank/DDBJ whole genome shotgun (WGS) entry which is preliminary data.</text>
</comment>
<gene>
    <name evidence="7" type="ORF">GGX14DRAFT_507445</name>
</gene>
<proteinExistence type="inferred from homology"/>
<feature type="non-terminal residue" evidence="7">
    <location>
        <position position="473"/>
    </location>
</feature>
<keyword evidence="8" id="KW-1185">Reference proteome</keyword>
<dbReference type="PANTHER" id="PTHR24346:SF110">
    <property type="entry name" value="NON-SPECIFIC SERINE_THREONINE PROTEIN KINASE"/>
    <property type="match status" value="1"/>
</dbReference>
<sequence length="473" mass="52061">MTSAKYPKVVGYDLVQQIGGGGFSRVFRAVNIKDHRVAACKVIVITPQTTEKERKTIDKEMRIHAELKHANILEFLNAVIVELKHQHLYVPGYYMLLELAAGGDLFDKIAPDIGVGDEVAHLYFNQLISGLDYIHKEGVCHRDLKPENILLDIAGTLKISDFGLSSVYKLKATGRTRPLTERCGSLPYVAPELNGDQPYAAEPIDVWGAGVILYTLLAGNTPWDEPSSDSPEFVRYVSGEIYQDRPWSRFSAEALSLLQGLLTLDPRDRFTLEDAFQHPWCVRPSQLAKKGAASLAEALTESLRTAGDLELASPDLGPRNTDTDDEDVPMLSAAPNTQFTQTLMLFSQTQSGVRYTPHLTRFYASLPPDDLLPCVRAGLAELGVTVRDAPPAPSPSPSGGGPGGAPTLRLRVGGQDARKEVFRGWVEIEVFEYHGACGSFCVMQKDSGNPISWRQLWRGLIQSPSVEPHVLRK</sequence>
<feature type="domain" description="Protein kinase" evidence="6">
    <location>
        <begin position="12"/>
        <end position="281"/>
    </location>
</feature>
<dbReference type="InterPro" id="IPR008271">
    <property type="entry name" value="Ser/Thr_kinase_AS"/>
</dbReference>
<dbReference type="GO" id="GO:0005524">
    <property type="term" value="F:ATP binding"/>
    <property type="evidence" value="ECO:0007669"/>
    <property type="project" value="UniProtKB-UniRule"/>
</dbReference>
<evidence type="ECO:0000256" key="1">
    <source>
        <dbReference type="ARBA" id="ARBA00022741"/>
    </source>
</evidence>
<evidence type="ECO:0000313" key="8">
    <source>
        <dbReference type="Proteomes" id="UP001219525"/>
    </source>
</evidence>
<dbReference type="Proteomes" id="UP001219525">
    <property type="component" value="Unassembled WGS sequence"/>
</dbReference>
<evidence type="ECO:0000256" key="3">
    <source>
        <dbReference type="PROSITE-ProRule" id="PRU10141"/>
    </source>
</evidence>
<keyword evidence="4" id="KW-0723">Serine/threonine-protein kinase</keyword>
<dbReference type="PROSITE" id="PS00107">
    <property type="entry name" value="PROTEIN_KINASE_ATP"/>
    <property type="match status" value="1"/>
</dbReference>
<feature type="binding site" evidence="3">
    <location>
        <position position="41"/>
    </location>
    <ligand>
        <name>ATP</name>
        <dbReference type="ChEBI" id="CHEBI:30616"/>
    </ligand>
</feature>
<dbReference type="GO" id="GO:0005737">
    <property type="term" value="C:cytoplasm"/>
    <property type="evidence" value="ECO:0007669"/>
    <property type="project" value="TreeGrafter"/>
</dbReference>
<dbReference type="EMBL" id="JARJCW010000162">
    <property type="protein sequence ID" value="KAJ7189907.1"/>
    <property type="molecule type" value="Genomic_DNA"/>
</dbReference>
<evidence type="ECO:0000256" key="5">
    <source>
        <dbReference type="SAM" id="MobiDB-lite"/>
    </source>
</evidence>
<keyword evidence="2 3" id="KW-0067">ATP-binding</keyword>
<comment type="similarity">
    <text evidence="4">Belongs to the protein kinase superfamily.</text>
</comment>
<reference evidence="7" key="1">
    <citation type="submission" date="2023-03" db="EMBL/GenBank/DDBJ databases">
        <title>Massive genome expansion in bonnet fungi (Mycena s.s.) driven by repeated elements and novel gene families across ecological guilds.</title>
        <authorList>
            <consortium name="Lawrence Berkeley National Laboratory"/>
            <person name="Harder C.B."/>
            <person name="Miyauchi S."/>
            <person name="Viragh M."/>
            <person name="Kuo A."/>
            <person name="Thoen E."/>
            <person name="Andreopoulos B."/>
            <person name="Lu D."/>
            <person name="Skrede I."/>
            <person name="Drula E."/>
            <person name="Henrissat B."/>
            <person name="Morin E."/>
            <person name="Kohler A."/>
            <person name="Barry K."/>
            <person name="LaButti K."/>
            <person name="Morin E."/>
            <person name="Salamov A."/>
            <person name="Lipzen A."/>
            <person name="Mereny Z."/>
            <person name="Hegedus B."/>
            <person name="Baldrian P."/>
            <person name="Stursova M."/>
            <person name="Weitz H."/>
            <person name="Taylor A."/>
            <person name="Grigoriev I.V."/>
            <person name="Nagy L.G."/>
            <person name="Martin F."/>
            <person name="Kauserud H."/>
        </authorList>
    </citation>
    <scope>NUCLEOTIDE SEQUENCE</scope>
    <source>
        <strain evidence="7">9144</strain>
    </source>
</reference>
<dbReference type="GO" id="GO:0035556">
    <property type="term" value="P:intracellular signal transduction"/>
    <property type="evidence" value="ECO:0007669"/>
    <property type="project" value="TreeGrafter"/>
</dbReference>
<dbReference type="InterPro" id="IPR000719">
    <property type="entry name" value="Prot_kinase_dom"/>
</dbReference>
<dbReference type="AlphaFoldDB" id="A0AAD6XZI0"/>
<dbReference type="PROSITE" id="PS00108">
    <property type="entry name" value="PROTEIN_KINASE_ST"/>
    <property type="match status" value="1"/>
</dbReference>
<dbReference type="InterPro" id="IPR011009">
    <property type="entry name" value="Kinase-like_dom_sf"/>
</dbReference>
<organism evidence="7 8">
    <name type="scientific">Mycena pura</name>
    <dbReference type="NCBI Taxonomy" id="153505"/>
    <lineage>
        <taxon>Eukaryota</taxon>
        <taxon>Fungi</taxon>
        <taxon>Dikarya</taxon>
        <taxon>Basidiomycota</taxon>
        <taxon>Agaricomycotina</taxon>
        <taxon>Agaricomycetes</taxon>
        <taxon>Agaricomycetidae</taxon>
        <taxon>Agaricales</taxon>
        <taxon>Marasmiineae</taxon>
        <taxon>Mycenaceae</taxon>
        <taxon>Mycena</taxon>
    </lineage>
</organism>
<feature type="region of interest" description="Disordered" evidence="5">
    <location>
        <begin position="386"/>
        <end position="408"/>
    </location>
</feature>